<dbReference type="PROSITE" id="PS51136">
    <property type="entry name" value="WAC"/>
    <property type="match status" value="1"/>
</dbReference>
<evidence type="ECO:0008006" key="11">
    <source>
        <dbReference type="Google" id="ProtNLM"/>
    </source>
</evidence>
<feature type="domain" description="WAC" evidence="8">
    <location>
        <begin position="28"/>
        <end position="137"/>
    </location>
</feature>
<evidence type="ECO:0000259" key="8">
    <source>
        <dbReference type="PROSITE" id="PS51136"/>
    </source>
</evidence>
<comment type="subcellular location">
    <subcellularLocation>
        <location evidence="1 4">Nucleus</location>
    </subcellularLocation>
</comment>
<evidence type="ECO:0000256" key="5">
    <source>
        <dbReference type="SAM" id="Coils"/>
    </source>
</evidence>
<dbReference type="PANTHER" id="PTHR32075:SF6">
    <property type="entry name" value="ISWI CHROMATIN-REMODELING COMPLEX SUBUNIT YPL216W-RELATED"/>
    <property type="match status" value="1"/>
</dbReference>
<dbReference type="HOGENOM" id="CLU_002631_1_1_1"/>
<dbReference type="AlphaFoldDB" id="A0A067Q9Z7"/>
<evidence type="ECO:0000256" key="6">
    <source>
        <dbReference type="SAM" id="MobiDB-lite"/>
    </source>
</evidence>
<feature type="compositionally biased region" description="Basic and acidic residues" evidence="6">
    <location>
        <begin position="345"/>
        <end position="371"/>
    </location>
</feature>
<evidence type="ECO:0000256" key="2">
    <source>
        <dbReference type="ARBA" id="ARBA00023054"/>
    </source>
</evidence>
<organism evidence="9 10">
    <name type="scientific">Jaapia argillacea MUCL 33604</name>
    <dbReference type="NCBI Taxonomy" id="933084"/>
    <lineage>
        <taxon>Eukaryota</taxon>
        <taxon>Fungi</taxon>
        <taxon>Dikarya</taxon>
        <taxon>Basidiomycota</taxon>
        <taxon>Agaricomycotina</taxon>
        <taxon>Agaricomycetes</taxon>
        <taxon>Agaricomycetidae</taxon>
        <taxon>Jaapiales</taxon>
        <taxon>Jaapiaceae</taxon>
        <taxon>Jaapia</taxon>
    </lineage>
</organism>
<dbReference type="GO" id="GO:0005634">
    <property type="term" value="C:nucleus"/>
    <property type="evidence" value="ECO:0007669"/>
    <property type="project" value="UniProtKB-SubCell"/>
</dbReference>
<name>A0A067Q9Z7_9AGAM</name>
<dbReference type="PANTHER" id="PTHR32075">
    <property type="entry name" value="ISWI CHROMATIN-REMODELING COMPLEX SUBUNIT YPL216W-RELATED"/>
    <property type="match status" value="1"/>
</dbReference>
<dbReference type="Proteomes" id="UP000027265">
    <property type="component" value="Unassembled WGS sequence"/>
</dbReference>
<evidence type="ECO:0000256" key="3">
    <source>
        <dbReference type="ARBA" id="ARBA00023242"/>
    </source>
</evidence>
<dbReference type="InterPro" id="IPR028942">
    <property type="entry name" value="WHIM1_dom"/>
</dbReference>
<dbReference type="STRING" id="933084.A0A067Q9Z7"/>
<evidence type="ECO:0000259" key="7">
    <source>
        <dbReference type="PROSITE" id="PS50827"/>
    </source>
</evidence>
<evidence type="ECO:0000313" key="10">
    <source>
        <dbReference type="Proteomes" id="UP000027265"/>
    </source>
</evidence>
<dbReference type="OrthoDB" id="332390at2759"/>
<evidence type="ECO:0000256" key="4">
    <source>
        <dbReference type="PROSITE-ProRule" id="PRU00475"/>
    </source>
</evidence>
<dbReference type="InterPro" id="IPR028941">
    <property type="entry name" value="WHIM2_dom"/>
</dbReference>
<dbReference type="PROSITE" id="PS50827">
    <property type="entry name" value="DDT"/>
    <property type="match status" value="1"/>
</dbReference>
<feature type="region of interest" description="Disordered" evidence="6">
    <location>
        <begin position="345"/>
        <end position="375"/>
    </location>
</feature>
<keyword evidence="10" id="KW-1185">Reference proteome</keyword>
<dbReference type="GO" id="GO:0031509">
    <property type="term" value="P:subtelomeric heterochromatin formation"/>
    <property type="evidence" value="ECO:0007669"/>
    <property type="project" value="TreeGrafter"/>
</dbReference>
<reference evidence="10" key="1">
    <citation type="journal article" date="2014" name="Proc. Natl. Acad. Sci. U.S.A.">
        <title>Extensive sampling of basidiomycete genomes demonstrates inadequacy of the white-rot/brown-rot paradigm for wood decay fungi.</title>
        <authorList>
            <person name="Riley R."/>
            <person name="Salamov A.A."/>
            <person name="Brown D.W."/>
            <person name="Nagy L.G."/>
            <person name="Floudas D."/>
            <person name="Held B.W."/>
            <person name="Levasseur A."/>
            <person name="Lombard V."/>
            <person name="Morin E."/>
            <person name="Otillar R."/>
            <person name="Lindquist E.A."/>
            <person name="Sun H."/>
            <person name="LaButti K.M."/>
            <person name="Schmutz J."/>
            <person name="Jabbour D."/>
            <person name="Luo H."/>
            <person name="Baker S.E."/>
            <person name="Pisabarro A.G."/>
            <person name="Walton J.D."/>
            <person name="Blanchette R.A."/>
            <person name="Henrissat B."/>
            <person name="Martin F."/>
            <person name="Cullen D."/>
            <person name="Hibbett D.S."/>
            <person name="Grigoriev I.V."/>
        </authorList>
    </citation>
    <scope>NUCLEOTIDE SEQUENCE [LARGE SCALE GENOMIC DNA]</scope>
    <source>
        <strain evidence="10">MUCL 33604</strain>
    </source>
</reference>
<keyword evidence="3 4" id="KW-0539">Nucleus</keyword>
<keyword evidence="2 5" id="KW-0175">Coiled coil</keyword>
<dbReference type="GO" id="GO:0000785">
    <property type="term" value="C:chromatin"/>
    <property type="evidence" value="ECO:0007669"/>
    <property type="project" value="UniProtKB-ARBA"/>
</dbReference>
<feature type="region of interest" description="Disordered" evidence="6">
    <location>
        <begin position="569"/>
        <end position="602"/>
    </location>
</feature>
<feature type="region of interest" description="Disordered" evidence="6">
    <location>
        <begin position="312"/>
        <end position="333"/>
    </location>
</feature>
<dbReference type="Pfam" id="PF15613">
    <property type="entry name" value="WSD"/>
    <property type="match status" value="1"/>
</dbReference>
<proteinExistence type="predicted"/>
<gene>
    <name evidence="9" type="ORF">JAAARDRAFT_29846</name>
</gene>
<feature type="region of interest" description="Disordered" evidence="6">
    <location>
        <begin position="144"/>
        <end position="181"/>
    </location>
</feature>
<feature type="compositionally biased region" description="Polar residues" evidence="6">
    <location>
        <begin position="577"/>
        <end position="590"/>
    </location>
</feature>
<feature type="compositionally biased region" description="Basic and acidic residues" evidence="6">
    <location>
        <begin position="593"/>
        <end position="602"/>
    </location>
</feature>
<protein>
    <recommendedName>
        <fullName evidence="11">WAC domain-containing protein</fullName>
    </recommendedName>
</protein>
<feature type="compositionally biased region" description="Basic and acidic residues" evidence="6">
    <location>
        <begin position="662"/>
        <end position="673"/>
    </location>
</feature>
<feature type="coiled-coil region" evidence="5">
    <location>
        <begin position="630"/>
        <end position="657"/>
    </location>
</feature>
<dbReference type="GO" id="GO:0000781">
    <property type="term" value="C:chromosome, telomeric region"/>
    <property type="evidence" value="ECO:0007669"/>
    <property type="project" value="GOC"/>
</dbReference>
<feature type="region of interest" description="Disordered" evidence="6">
    <location>
        <begin position="391"/>
        <end position="410"/>
    </location>
</feature>
<dbReference type="InterPro" id="IPR018501">
    <property type="entry name" value="DDT_dom"/>
</dbReference>
<accession>A0A067Q9Z7</accession>
<evidence type="ECO:0000313" key="9">
    <source>
        <dbReference type="EMBL" id="KDQ63799.1"/>
    </source>
</evidence>
<dbReference type="Pfam" id="PF10537">
    <property type="entry name" value="WAC_Acf1_DNA_bd"/>
    <property type="match status" value="1"/>
</dbReference>
<dbReference type="Pfam" id="PF02791">
    <property type="entry name" value="DDT"/>
    <property type="match status" value="1"/>
</dbReference>
<feature type="region of interest" description="Disordered" evidence="6">
    <location>
        <begin position="662"/>
        <end position="738"/>
    </location>
</feature>
<dbReference type="InterPro" id="IPR013136">
    <property type="entry name" value="WSTF_Acf1_Cbp146"/>
</dbReference>
<sequence length="939" mass="106583">MPLCRRKRVLLAEPSPDLLDAVKSDPNRDVFYLAQTGEIFETYESYSARMSFYRLKQFQCEVTGKSGLDYFQALDSELQEARTMHSRFPEALKTPILKAVQWQVMGRLDHLVEAVFDRFKDRYFKEEKVIVDIQGEKFSARITSVYPPRSNPLPTVPPEAQASTSTTPSTSQSPLSPISDDEPIHRVAADLKLPVKDGIARDDPAKYLYRLQILEEEKPEKSRSAAKDAAKGKWNGSEMEARCTSLSRDRLAFSKSILRRFIRDCVDRDAAVASPWTVKPAIAERYGVSNVMPEETRKGVESIKKGEIEKRKKVWEDKEGPPSKKQKKMTPAQELKVKALAAAAEQREREARAKAEQNLKAKEEAERAAIEKKKKKPIRYPTEDLDVRLNDKEKKAGGKTKRPVPSRAALPFGDSKTTGMFLMAWNFLVVYGQPLHISTFTLDEFEHALRHSVMEPPCALLAEIHSTLIYNLRTVPFVRHSAVISLMELKRSVDNQEEEELESNTLGVHIDDLTAVMSEVGNNWERVPLRFAEGREGWEDALVGCLKDHANLSNFPRLRPILTQLLFQPEPSEEQAHSGTESMSEASNATLKEPSRPRDRYHTLPAEDRVAILAFMCNMAVSSKAIHAHMESCEEQLTALRKEKIDVNRQKKAYHEEMEKLLGATKEKEKSPEKASTNGAEEDAIMQDSSDLSDVPGSEGGSESGSIANGRKRDSSSRNKYHALASQRLKAKREEDDRKQALAEHRRLDEEVNKLERRLEGIEREFRKLLGAIRVKALGRDRFFNRVWWFDGMGSASLLGSGGVVQYGTGRIFIQGPSEFDLDLMEKREEKDIDERRREEEGEEGMLAPGEWSVYNELEEVDEFISWLNPKGARELALKNAFSKWWAHIAPGIRKRQADLSITAKLPDARRSARTKHVGPDIAREPYMLWTNRRAVNGT</sequence>
<feature type="domain" description="DDT" evidence="7">
    <location>
        <begin position="415"/>
        <end position="478"/>
    </location>
</feature>
<dbReference type="EMBL" id="KL197710">
    <property type="protein sequence ID" value="KDQ63799.1"/>
    <property type="molecule type" value="Genomic_DNA"/>
</dbReference>
<dbReference type="Pfam" id="PF15612">
    <property type="entry name" value="WHIM1"/>
    <property type="match status" value="1"/>
</dbReference>
<dbReference type="InParanoid" id="A0A067Q9Z7"/>
<evidence type="ECO:0000256" key="1">
    <source>
        <dbReference type="ARBA" id="ARBA00004123"/>
    </source>
</evidence>
<feature type="compositionally biased region" description="Low complexity" evidence="6">
    <location>
        <begin position="163"/>
        <end position="178"/>
    </location>
</feature>
<feature type="compositionally biased region" description="Basic and acidic residues" evidence="6">
    <location>
        <begin position="312"/>
        <end position="322"/>
    </location>
</feature>